<proteinExistence type="predicted"/>
<dbReference type="Pfam" id="PF11396">
    <property type="entry name" value="PepSY_like"/>
    <property type="match status" value="1"/>
</dbReference>
<dbReference type="EMBL" id="JBEWYP010000005">
    <property type="protein sequence ID" value="MET7029791.1"/>
    <property type="molecule type" value="Genomic_DNA"/>
</dbReference>
<comment type="caution">
    <text evidence="2">The sequence shown here is derived from an EMBL/GenBank/DDBJ whole genome shotgun (WGS) entry which is preliminary data.</text>
</comment>
<evidence type="ECO:0000313" key="2">
    <source>
        <dbReference type="EMBL" id="MET7029791.1"/>
    </source>
</evidence>
<dbReference type="InterPro" id="IPR021533">
    <property type="entry name" value="PepSY-like"/>
</dbReference>
<dbReference type="RefSeq" id="WP_354618595.1">
    <property type="nucleotide sequence ID" value="NZ_JBEWYP010000005.1"/>
</dbReference>
<keyword evidence="3" id="KW-1185">Reference proteome</keyword>
<accession>A0ABV2TWZ0</accession>
<reference evidence="2 3" key="1">
    <citation type="submission" date="2024-07" db="EMBL/GenBank/DDBJ databases">
        <title>The genome sequence of type strain Sediminicola luteus GDMCC 1.2596T.</title>
        <authorList>
            <person name="Liu Y."/>
        </authorList>
    </citation>
    <scope>NUCLEOTIDE SEQUENCE [LARGE SCALE GENOMIC DNA]</scope>
    <source>
        <strain evidence="2 3">GDMCC 1.2596</strain>
    </source>
</reference>
<gene>
    <name evidence="2" type="ORF">ABXZ32_10310</name>
</gene>
<evidence type="ECO:0000313" key="3">
    <source>
        <dbReference type="Proteomes" id="UP001549773"/>
    </source>
</evidence>
<evidence type="ECO:0000259" key="1">
    <source>
        <dbReference type="Pfam" id="PF11396"/>
    </source>
</evidence>
<name>A0ABV2TWZ0_9FLAO</name>
<protein>
    <submittedName>
        <fullName evidence="2">PepSY-like domain-containing protein</fullName>
    </submittedName>
</protein>
<sequence>MALSLLRIFRNKKSQVSPFVFVAFSSQFPRATDLVWHQVGLLKWQVSFTLNKKKCTALFNRDGQWLETVTAMPLQNLPDQLQLSLQEKYTKKDHKQIYHVQTPNRSHYEMSSTEGSATIKLLFDLTGNIVGRLLM</sequence>
<dbReference type="Gene3D" id="3.10.450.360">
    <property type="match status" value="1"/>
</dbReference>
<feature type="domain" description="Putative beta-lactamase-inhibitor-like PepSY-like" evidence="1">
    <location>
        <begin position="46"/>
        <end position="129"/>
    </location>
</feature>
<dbReference type="Proteomes" id="UP001549773">
    <property type="component" value="Unassembled WGS sequence"/>
</dbReference>
<organism evidence="2 3">
    <name type="scientific">Sediminicola luteus</name>
    <dbReference type="NCBI Taxonomy" id="319238"/>
    <lineage>
        <taxon>Bacteria</taxon>
        <taxon>Pseudomonadati</taxon>
        <taxon>Bacteroidota</taxon>
        <taxon>Flavobacteriia</taxon>
        <taxon>Flavobacteriales</taxon>
        <taxon>Flavobacteriaceae</taxon>
        <taxon>Sediminicola</taxon>
    </lineage>
</organism>
<dbReference type="SUPFAM" id="SSF160574">
    <property type="entry name" value="BT0923-like"/>
    <property type="match status" value="1"/>
</dbReference>